<dbReference type="EMBL" id="JAOSLC020000003">
    <property type="protein sequence ID" value="MDD7915518.1"/>
    <property type="molecule type" value="Genomic_DNA"/>
</dbReference>
<protein>
    <submittedName>
        <fullName evidence="1">Kelch repeat-containing protein</fullName>
    </submittedName>
</protein>
<dbReference type="PANTHER" id="PTHR46375">
    <property type="entry name" value="KELCH REPEAT AND BTB DOMAIN-CONTAINING PROTEIN 13-RELATED"/>
    <property type="match status" value="1"/>
</dbReference>
<dbReference type="SUPFAM" id="SSF117281">
    <property type="entry name" value="Kelch motif"/>
    <property type="match status" value="1"/>
</dbReference>
<dbReference type="Pfam" id="PF24681">
    <property type="entry name" value="Kelch_KLHDC2_KLHL20_DRC7"/>
    <property type="match status" value="1"/>
</dbReference>
<dbReference type="PANTHER" id="PTHR46375:SF3">
    <property type="entry name" value="KELCH REPEAT AND BTB DOMAIN-CONTAINING PROTEIN 13"/>
    <property type="match status" value="1"/>
</dbReference>
<reference evidence="1" key="1">
    <citation type="submission" date="2023-02" db="EMBL/GenBank/DDBJ databases">
        <title>Polaribacter ponticola sp. nov., isolated from seawater.</title>
        <authorList>
            <person name="Baek J.H."/>
            <person name="Kim J.M."/>
            <person name="Choi D.G."/>
            <person name="Jeon C.O."/>
        </authorList>
    </citation>
    <scope>NUCLEOTIDE SEQUENCE</scope>
    <source>
        <strain evidence="1">MSW5</strain>
    </source>
</reference>
<name>A0ABT5SBP2_9FLAO</name>
<dbReference type="Gene3D" id="2.120.10.80">
    <property type="entry name" value="Kelch-type beta propeller"/>
    <property type="match status" value="1"/>
</dbReference>
<sequence>MSAPKKLQAILNFKKLQNLPQAVYSFGSVINDDKIYLFGGDVSSIYEKNKEGLSTVQFSNETEIMKFLTKPKPISFNKYIGDFQLYDIDKKEWSNEKNKVHNRAYHSAVFYKDTVLIIGGKQHSKKKIKELLANEIERFSIKDLSIEKDGTNPHQAVDFGTVIYDDKIIVFGGSTKQYENGKVLFSKDIHFYDLKTGYWYLLTKMSKGKEVTGIVFNDKLYLFGGFNKKNLVEIESFNFKTGRWNKEGELFRGMKKPAITKDNEFIYLQEDGRIITFKPKTKMLKEYSIDLNLNNSEMHYNKESLYILGGYHVEDFRRFPSNGFYNIKISEFNKTKPINIKRL</sequence>
<dbReference type="InterPro" id="IPR052392">
    <property type="entry name" value="Kelch-BTB_domain-containing"/>
</dbReference>
<proteinExistence type="predicted"/>
<comment type="caution">
    <text evidence="1">The sequence shown here is derived from an EMBL/GenBank/DDBJ whole genome shotgun (WGS) entry which is preliminary data.</text>
</comment>
<organism evidence="1 2">
    <name type="scientific">Polaribacter ponticola</name>
    <dbReference type="NCBI Taxonomy" id="2978475"/>
    <lineage>
        <taxon>Bacteria</taxon>
        <taxon>Pseudomonadati</taxon>
        <taxon>Bacteroidota</taxon>
        <taxon>Flavobacteriia</taxon>
        <taxon>Flavobacteriales</taxon>
        <taxon>Flavobacteriaceae</taxon>
    </lineage>
</organism>
<dbReference type="RefSeq" id="WP_265726063.1">
    <property type="nucleotide sequence ID" value="NZ_JAOSLC020000003.1"/>
</dbReference>
<evidence type="ECO:0000313" key="2">
    <source>
        <dbReference type="Proteomes" id="UP001151478"/>
    </source>
</evidence>
<accession>A0ABT5SBP2</accession>
<gene>
    <name evidence="1" type="ORF">N5A56_014315</name>
</gene>
<dbReference type="InterPro" id="IPR015915">
    <property type="entry name" value="Kelch-typ_b-propeller"/>
</dbReference>
<evidence type="ECO:0000313" key="1">
    <source>
        <dbReference type="EMBL" id="MDD7915518.1"/>
    </source>
</evidence>
<dbReference type="Proteomes" id="UP001151478">
    <property type="component" value="Unassembled WGS sequence"/>
</dbReference>
<keyword evidence="2" id="KW-1185">Reference proteome</keyword>